<dbReference type="InterPro" id="IPR001763">
    <property type="entry name" value="Rhodanese-like_dom"/>
</dbReference>
<evidence type="ECO:0000313" key="4">
    <source>
        <dbReference type="EMBL" id="TCS40152.1"/>
    </source>
</evidence>
<proteinExistence type="predicted"/>
<dbReference type="SUPFAM" id="SSF52821">
    <property type="entry name" value="Rhodanese/Cell cycle control phosphatase"/>
    <property type="match status" value="2"/>
</dbReference>
<protein>
    <submittedName>
        <fullName evidence="4">Thiosulfate/3-mercaptopyruvate sulfurtransferase</fullName>
    </submittedName>
</protein>
<dbReference type="PANTHER" id="PTHR11364:SF27">
    <property type="entry name" value="SULFURTRANSFERASE"/>
    <property type="match status" value="1"/>
</dbReference>
<dbReference type="InterPro" id="IPR036873">
    <property type="entry name" value="Rhodanese-like_dom_sf"/>
</dbReference>
<dbReference type="RefSeq" id="WP_132702048.1">
    <property type="nucleotide sequence ID" value="NZ_SLZR01000010.1"/>
</dbReference>
<evidence type="ECO:0000313" key="5">
    <source>
        <dbReference type="Proteomes" id="UP000295793"/>
    </source>
</evidence>
<accession>A0A4V2UJH4</accession>
<keyword evidence="5" id="KW-1185">Reference proteome</keyword>
<comment type="caution">
    <text evidence="4">The sequence shown here is derived from an EMBL/GenBank/DDBJ whole genome shotgun (WGS) entry which is preliminary data.</text>
</comment>
<reference evidence="4 5" key="1">
    <citation type="submission" date="2019-03" db="EMBL/GenBank/DDBJ databases">
        <title>Genomic Encyclopedia of Archaeal and Bacterial Type Strains, Phase II (KMG-II): from individual species to whole genera.</title>
        <authorList>
            <person name="Goeker M."/>
        </authorList>
    </citation>
    <scope>NUCLEOTIDE SEQUENCE [LARGE SCALE GENOMIC DNA]</scope>
    <source>
        <strain evidence="4 5">DSM 15388</strain>
    </source>
</reference>
<dbReference type="GO" id="GO:0004792">
    <property type="term" value="F:thiosulfate-cyanide sulfurtransferase activity"/>
    <property type="evidence" value="ECO:0007669"/>
    <property type="project" value="TreeGrafter"/>
</dbReference>
<sequence>MSHLIRPNELHNLIKTAEPIILDCQANLTDRTKSQQMYQSEHIPGAYHADTETDLSSEIIPGKTGRHPMPSIEQWQQRLQKWGITQQSEIILYDQSNSMFASRAWWLLQWAGITHVRVLDGGLAAWKSYGGETTSKIPELPAPSTLTIRVQQDWLISADELLPLAENSLLLDARALPRYKGAEEPLDTKAGHIPGAINADFTRNLDVDHRFLSRTQLKQRFKSLQNQDAVCYCGSGITACHNILAIAESGLPMPKLYAGSWSEWIVDDSRPIATGIEGEPL</sequence>
<dbReference type="InterPro" id="IPR045078">
    <property type="entry name" value="TST/MPST-like"/>
</dbReference>
<dbReference type="EMBL" id="SLZR01000010">
    <property type="protein sequence ID" value="TCS40152.1"/>
    <property type="molecule type" value="Genomic_DNA"/>
</dbReference>
<name>A0A4V2UJH4_9GAMM</name>
<feature type="domain" description="Rhodanese" evidence="3">
    <location>
        <begin position="164"/>
        <end position="273"/>
    </location>
</feature>
<dbReference type="OrthoDB" id="9781034at2"/>
<gene>
    <name evidence="4" type="ORF">BCF53_11070</name>
</gene>
<dbReference type="AlphaFoldDB" id="A0A4V2UJH4"/>
<feature type="domain" description="Rhodanese" evidence="3">
    <location>
        <begin position="15"/>
        <end position="135"/>
    </location>
</feature>
<dbReference type="SMART" id="SM00450">
    <property type="entry name" value="RHOD"/>
    <property type="match status" value="2"/>
</dbReference>
<evidence type="ECO:0000256" key="1">
    <source>
        <dbReference type="ARBA" id="ARBA00022679"/>
    </source>
</evidence>
<dbReference type="PANTHER" id="PTHR11364">
    <property type="entry name" value="THIOSULFATE SULFERTANSFERASE"/>
    <property type="match status" value="1"/>
</dbReference>
<evidence type="ECO:0000259" key="3">
    <source>
        <dbReference type="PROSITE" id="PS50206"/>
    </source>
</evidence>
<dbReference type="Pfam" id="PF00581">
    <property type="entry name" value="Rhodanese"/>
    <property type="match status" value="2"/>
</dbReference>
<keyword evidence="2" id="KW-0677">Repeat</keyword>
<keyword evidence="1 4" id="KW-0808">Transferase</keyword>
<dbReference type="Gene3D" id="3.40.250.10">
    <property type="entry name" value="Rhodanese-like domain"/>
    <property type="match status" value="2"/>
</dbReference>
<dbReference type="CDD" id="cd01449">
    <property type="entry name" value="TST_Repeat_2"/>
    <property type="match status" value="1"/>
</dbReference>
<dbReference type="CDD" id="cd01448">
    <property type="entry name" value="TST_Repeat_1"/>
    <property type="match status" value="1"/>
</dbReference>
<organism evidence="4 5">
    <name type="scientific">Reinekea marinisedimentorum</name>
    <dbReference type="NCBI Taxonomy" id="230495"/>
    <lineage>
        <taxon>Bacteria</taxon>
        <taxon>Pseudomonadati</taxon>
        <taxon>Pseudomonadota</taxon>
        <taxon>Gammaproteobacteria</taxon>
        <taxon>Oceanospirillales</taxon>
        <taxon>Saccharospirillaceae</taxon>
        <taxon>Reinekea</taxon>
    </lineage>
</organism>
<dbReference type="PROSITE" id="PS50206">
    <property type="entry name" value="RHODANESE_3"/>
    <property type="match status" value="2"/>
</dbReference>
<dbReference type="Proteomes" id="UP000295793">
    <property type="component" value="Unassembled WGS sequence"/>
</dbReference>
<evidence type="ECO:0000256" key="2">
    <source>
        <dbReference type="ARBA" id="ARBA00022737"/>
    </source>
</evidence>
<keyword evidence="4" id="KW-0670">Pyruvate</keyword>